<sequence length="101" mass="11318">MHTRKRIELIIEKMAYKRAGRIFESVNVSGYTVIPALAGYGNGNKWQRDQDISGSRDMVMIVSICDAETAEKALEQMSSLLGEHVGVITISDVTVMRPERF</sequence>
<keyword evidence="4" id="KW-1185">Reference proteome</keyword>
<organism evidence="3 4">
    <name type="scientific">Pseudahrensia aquimaris</name>
    <dbReference type="NCBI Taxonomy" id="744461"/>
    <lineage>
        <taxon>Bacteria</taxon>
        <taxon>Pseudomonadati</taxon>
        <taxon>Pseudomonadota</taxon>
        <taxon>Alphaproteobacteria</taxon>
        <taxon>Hyphomicrobiales</taxon>
        <taxon>Ahrensiaceae</taxon>
        <taxon>Pseudahrensia</taxon>
    </lineage>
</organism>
<dbReference type="EMBL" id="JBHTJV010000012">
    <property type="protein sequence ID" value="MFD0917339.1"/>
    <property type="molecule type" value="Genomic_DNA"/>
</dbReference>
<dbReference type="InterPro" id="IPR002187">
    <property type="entry name" value="N-reg_PII"/>
</dbReference>
<name>A0ABW3FKJ5_9HYPH</name>
<dbReference type="RefSeq" id="WP_377213201.1">
    <property type="nucleotide sequence ID" value="NZ_JBHTJV010000012.1"/>
</dbReference>
<dbReference type="Proteomes" id="UP001597101">
    <property type="component" value="Unassembled WGS sequence"/>
</dbReference>
<evidence type="ECO:0000313" key="3">
    <source>
        <dbReference type="EMBL" id="MFD0917339.1"/>
    </source>
</evidence>
<dbReference type="Pfam" id="PF00543">
    <property type="entry name" value="P-II"/>
    <property type="match status" value="1"/>
</dbReference>
<evidence type="ECO:0000313" key="4">
    <source>
        <dbReference type="Proteomes" id="UP001597101"/>
    </source>
</evidence>
<comment type="caution">
    <text evidence="3">The sequence shown here is derived from an EMBL/GenBank/DDBJ whole genome shotgun (WGS) entry which is preliminary data.</text>
</comment>
<evidence type="ECO:0000256" key="1">
    <source>
        <dbReference type="ARBA" id="ARBA00015681"/>
    </source>
</evidence>
<gene>
    <name evidence="3" type="ORF">ACFQ14_13070</name>
</gene>
<proteinExistence type="predicted"/>
<protein>
    <recommendedName>
        <fullName evidence="1">Nitrogen regulatory protein P-II</fullName>
    </recommendedName>
</protein>
<accession>A0ABW3FKJ5</accession>
<dbReference type="InterPro" id="IPR011322">
    <property type="entry name" value="N-reg_PII-like_a/b"/>
</dbReference>
<comment type="function">
    <text evidence="2">In nitrogen-limiting conditions, when the ratio of Gln to 2-ketoglutarate decreases, P-II is uridylylated to P-II-UMP. P-II-UMP allows the deadenylation of glutamine synthetase (GS), thus activating the enzyme. Conversely, in nitrogen excess P-II is deuridylated and promotes the adenylation of GS. P-II indirectly controls the transcription of the GS gene (glnA). P-II prevents NR-II-catalyzed conversion of NR-I to NR-I-phosphate, the transcriptional activator of glnA. When P-II is uridylylated to P-II-UMP, these events are reversed.</text>
</comment>
<dbReference type="SUPFAM" id="SSF54913">
    <property type="entry name" value="GlnB-like"/>
    <property type="match status" value="1"/>
</dbReference>
<dbReference type="InterPro" id="IPR015867">
    <property type="entry name" value="N-reg_PII/ATP_PRibTrfase_C"/>
</dbReference>
<evidence type="ECO:0000256" key="2">
    <source>
        <dbReference type="ARBA" id="ARBA00025238"/>
    </source>
</evidence>
<reference evidence="4" key="1">
    <citation type="journal article" date="2019" name="Int. J. Syst. Evol. Microbiol.">
        <title>The Global Catalogue of Microorganisms (GCM) 10K type strain sequencing project: providing services to taxonomists for standard genome sequencing and annotation.</title>
        <authorList>
            <consortium name="The Broad Institute Genomics Platform"/>
            <consortium name="The Broad Institute Genome Sequencing Center for Infectious Disease"/>
            <person name="Wu L."/>
            <person name="Ma J."/>
        </authorList>
    </citation>
    <scope>NUCLEOTIDE SEQUENCE [LARGE SCALE GENOMIC DNA]</scope>
    <source>
        <strain evidence="4">CCUG 60023</strain>
    </source>
</reference>
<dbReference type="Gene3D" id="3.30.70.120">
    <property type="match status" value="1"/>
</dbReference>